<feature type="transmembrane region" description="Helical" evidence="7">
    <location>
        <begin position="137"/>
        <end position="159"/>
    </location>
</feature>
<comment type="caution">
    <text evidence="9">The sequence shown here is derived from an EMBL/GenBank/DDBJ whole genome shotgun (WGS) entry which is preliminary data.</text>
</comment>
<name>A0A9D5Q6F9_9BACT</name>
<dbReference type="InterPro" id="IPR050901">
    <property type="entry name" value="BP-dep_ABC_trans_perm"/>
</dbReference>
<dbReference type="AlphaFoldDB" id="A0A9D5Q6F9"/>
<feature type="transmembrane region" description="Helical" evidence="7">
    <location>
        <begin position="180"/>
        <end position="205"/>
    </location>
</feature>
<keyword evidence="2 7" id="KW-0813">Transport</keyword>
<feature type="transmembrane region" description="Helical" evidence="7">
    <location>
        <begin position="104"/>
        <end position="125"/>
    </location>
</feature>
<evidence type="ECO:0000256" key="2">
    <source>
        <dbReference type="ARBA" id="ARBA00022448"/>
    </source>
</evidence>
<comment type="subcellular location">
    <subcellularLocation>
        <location evidence="1 7">Cell membrane</location>
        <topology evidence="1 7">Multi-pass membrane protein</topology>
    </subcellularLocation>
</comment>
<dbReference type="InterPro" id="IPR000515">
    <property type="entry name" value="MetI-like"/>
</dbReference>
<gene>
    <name evidence="9" type="ORF">GF339_14080</name>
</gene>
<dbReference type="Proteomes" id="UP000649604">
    <property type="component" value="Unassembled WGS sequence"/>
</dbReference>
<reference evidence="9" key="1">
    <citation type="submission" date="2019-11" db="EMBL/GenBank/DDBJ databases">
        <title>Microbial mats filling the niche in hypersaline microbial mats.</title>
        <authorList>
            <person name="Wong H.L."/>
            <person name="Macleod F.I."/>
            <person name="White R.A. III"/>
            <person name="Burns B.P."/>
        </authorList>
    </citation>
    <scope>NUCLEOTIDE SEQUENCE</scope>
    <source>
        <strain evidence="9">Rbin_158</strain>
    </source>
</reference>
<proteinExistence type="inferred from homology"/>
<organism evidence="9 10">
    <name type="scientific">candidate division KSB3 bacterium</name>
    <dbReference type="NCBI Taxonomy" id="2044937"/>
    <lineage>
        <taxon>Bacteria</taxon>
        <taxon>candidate division KSB3</taxon>
    </lineage>
</organism>
<evidence type="ECO:0000259" key="8">
    <source>
        <dbReference type="PROSITE" id="PS50928"/>
    </source>
</evidence>
<dbReference type="PANTHER" id="PTHR32243:SF18">
    <property type="entry name" value="INNER MEMBRANE ABC TRANSPORTER PERMEASE PROTEIN YCJP"/>
    <property type="match status" value="1"/>
</dbReference>
<evidence type="ECO:0000256" key="5">
    <source>
        <dbReference type="ARBA" id="ARBA00022989"/>
    </source>
</evidence>
<dbReference type="Gene3D" id="1.10.3720.10">
    <property type="entry name" value="MetI-like"/>
    <property type="match status" value="1"/>
</dbReference>
<dbReference type="EMBL" id="WJJP01000454">
    <property type="protein sequence ID" value="MBD3325710.1"/>
    <property type="molecule type" value="Genomic_DNA"/>
</dbReference>
<keyword evidence="4 7" id="KW-0812">Transmembrane</keyword>
<feature type="transmembrane region" description="Helical" evidence="7">
    <location>
        <begin position="240"/>
        <end position="258"/>
    </location>
</feature>
<feature type="domain" description="ABC transmembrane type-1" evidence="8">
    <location>
        <begin position="68"/>
        <end position="258"/>
    </location>
</feature>
<comment type="similarity">
    <text evidence="7">Belongs to the binding-protein-dependent transport system permease family.</text>
</comment>
<dbReference type="PROSITE" id="PS50928">
    <property type="entry name" value="ABC_TM1"/>
    <property type="match status" value="1"/>
</dbReference>
<dbReference type="CDD" id="cd06261">
    <property type="entry name" value="TM_PBP2"/>
    <property type="match status" value="1"/>
</dbReference>
<dbReference type="PANTHER" id="PTHR32243">
    <property type="entry name" value="MALTOSE TRANSPORT SYSTEM PERMEASE-RELATED"/>
    <property type="match status" value="1"/>
</dbReference>
<dbReference type="InterPro" id="IPR035906">
    <property type="entry name" value="MetI-like_sf"/>
</dbReference>
<keyword evidence="5 7" id="KW-1133">Transmembrane helix</keyword>
<sequence>MREKTFAKIVRFTLIYLALIVFVAPLVWMFSTSFKTEADAFRYPPVFFSEPTLNNYKSVLQSDFPRSILNSIVVCLSTVGISIVLGTPAAYALSRYNFRHKKDFAMWILSTRMAPQVAVALPMFLMMKAFRLLDTPLALVVLYTTFNLSFVIWMMRGFFEEVPRELDEAALIDGCSQVHAFIRIALPLVAPGLVAAGIFCFIFSWNEFYYALIMTRSDSMTVPVAVQGFIGLYGIRWGEMTAAAVLATAPILVFAIATQKHLVRGLTLGAIK</sequence>
<evidence type="ECO:0000256" key="1">
    <source>
        <dbReference type="ARBA" id="ARBA00004651"/>
    </source>
</evidence>
<evidence type="ECO:0000256" key="6">
    <source>
        <dbReference type="ARBA" id="ARBA00023136"/>
    </source>
</evidence>
<dbReference type="Pfam" id="PF00528">
    <property type="entry name" value="BPD_transp_1"/>
    <property type="match status" value="1"/>
</dbReference>
<protein>
    <submittedName>
        <fullName evidence="9">ABC transporter permease subunit</fullName>
    </submittedName>
</protein>
<keyword evidence="6 7" id="KW-0472">Membrane</keyword>
<evidence type="ECO:0000256" key="4">
    <source>
        <dbReference type="ARBA" id="ARBA00022692"/>
    </source>
</evidence>
<evidence type="ECO:0000256" key="3">
    <source>
        <dbReference type="ARBA" id="ARBA00022475"/>
    </source>
</evidence>
<evidence type="ECO:0000313" key="9">
    <source>
        <dbReference type="EMBL" id="MBD3325710.1"/>
    </source>
</evidence>
<evidence type="ECO:0000313" key="10">
    <source>
        <dbReference type="Proteomes" id="UP000649604"/>
    </source>
</evidence>
<dbReference type="SUPFAM" id="SSF161098">
    <property type="entry name" value="MetI-like"/>
    <property type="match status" value="1"/>
</dbReference>
<feature type="transmembrane region" description="Helical" evidence="7">
    <location>
        <begin position="12"/>
        <end position="31"/>
    </location>
</feature>
<dbReference type="GO" id="GO:0055085">
    <property type="term" value="P:transmembrane transport"/>
    <property type="evidence" value="ECO:0007669"/>
    <property type="project" value="InterPro"/>
</dbReference>
<dbReference type="GO" id="GO:0005886">
    <property type="term" value="C:plasma membrane"/>
    <property type="evidence" value="ECO:0007669"/>
    <property type="project" value="UniProtKB-SubCell"/>
</dbReference>
<accession>A0A9D5Q6F9</accession>
<evidence type="ECO:0000256" key="7">
    <source>
        <dbReference type="RuleBase" id="RU363032"/>
    </source>
</evidence>
<keyword evidence="3" id="KW-1003">Cell membrane</keyword>
<feature type="transmembrane region" description="Helical" evidence="7">
    <location>
        <begin position="68"/>
        <end position="92"/>
    </location>
</feature>